<dbReference type="AlphaFoldDB" id="A0A8J5LVI8"/>
<keyword evidence="2" id="KW-1185">Reference proteome</keyword>
<sequence>MQTSGIESRRLRERATCLPVRRDFASPREGDDIMDVRAVPGCILVALDDDTSLYVYGWNHNIALRTDRNLITLNKGDVLVYRGDLIYGPVGYETNEVCFHAYLDSPISVRPQPHYPILVPTADNTAVIEDPFCPLELHVHRKRMRRHLNRFHHFRFQHPPQPVMP</sequence>
<dbReference type="Proteomes" id="UP000709295">
    <property type="component" value="Unassembled WGS sequence"/>
</dbReference>
<proteinExistence type="predicted"/>
<dbReference type="EMBL" id="JAENGY010002439">
    <property type="protein sequence ID" value="KAG6944217.1"/>
    <property type="molecule type" value="Genomic_DNA"/>
</dbReference>
<evidence type="ECO:0000313" key="1">
    <source>
        <dbReference type="EMBL" id="KAG6944217.1"/>
    </source>
</evidence>
<organism evidence="1 2">
    <name type="scientific">Phytophthora aleatoria</name>
    <dbReference type="NCBI Taxonomy" id="2496075"/>
    <lineage>
        <taxon>Eukaryota</taxon>
        <taxon>Sar</taxon>
        <taxon>Stramenopiles</taxon>
        <taxon>Oomycota</taxon>
        <taxon>Peronosporomycetes</taxon>
        <taxon>Peronosporales</taxon>
        <taxon>Peronosporaceae</taxon>
        <taxon>Phytophthora</taxon>
    </lineage>
</organism>
<comment type="caution">
    <text evidence="1">The sequence shown here is derived from an EMBL/GenBank/DDBJ whole genome shotgun (WGS) entry which is preliminary data.</text>
</comment>
<name>A0A8J5LVI8_9STRA</name>
<evidence type="ECO:0000313" key="2">
    <source>
        <dbReference type="Proteomes" id="UP000709295"/>
    </source>
</evidence>
<accession>A0A8J5LVI8</accession>
<protein>
    <submittedName>
        <fullName evidence="1">Uncharacterized protein</fullName>
    </submittedName>
</protein>
<reference evidence="1" key="1">
    <citation type="submission" date="2021-01" db="EMBL/GenBank/DDBJ databases">
        <title>Phytophthora aleatoria, a newly-described species from Pinus radiata is distinct from Phytophthora cactorum isolates based on comparative genomics.</title>
        <authorList>
            <person name="Mcdougal R."/>
            <person name="Panda P."/>
            <person name="Williams N."/>
            <person name="Studholme D.J."/>
        </authorList>
    </citation>
    <scope>NUCLEOTIDE SEQUENCE</scope>
    <source>
        <strain evidence="1">NZFS 4037</strain>
    </source>
</reference>
<gene>
    <name evidence="1" type="ORF">JG688_00017202</name>
</gene>